<dbReference type="PRINTS" id="PR00046">
    <property type="entry name" value="SIGMA70FCT"/>
</dbReference>
<dbReference type="Pfam" id="PF04545">
    <property type="entry name" value="Sigma70_r4"/>
    <property type="match status" value="1"/>
</dbReference>
<name>Q6AE24_LEIXX</name>
<evidence type="ECO:0000256" key="3">
    <source>
        <dbReference type="ARBA" id="ARBA00023082"/>
    </source>
</evidence>
<accession>Q6AE24</accession>
<dbReference type="eggNOG" id="COG0568">
    <property type="taxonomic scope" value="Bacteria"/>
</dbReference>
<feature type="domain" description="RNA polymerase sigma-70" evidence="7">
    <location>
        <begin position="103"/>
        <end position="116"/>
    </location>
</feature>
<dbReference type="SUPFAM" id="SSF88946">
    <property type="entry name" value="Sigma2 domain of RNA polymerase sigma factors"/>
    <property type="match status" value="1"/>
</dbReference>
<dbReference type="CDD" id="cd06171">
    <property type="entry name" value="Sigma70_r4"/>
    <property type="match status" value="1"/>
</dbReference>
<dbReference type="InterPro" id="IPR000943">
    <property type="entry name" value="RNA_pol_sigma70"/>
</dbReference>
<dbReference type="InterPro" id="IPR007627">
    <property type="entry name" value="RNA_pol_sigma70_r2"/>
</dbReference>
<dbReference type="InterPro" id="IPR013325">
    <property type="entry name" value="RNA_pol_sigma_r2"/>
</dbReference>
<dbReference type="HOGENOM" id="CLU_014793_3_4_11"/>
<keyword evidence="3 6" id="KW-0731">Sigma factor</keyword>
<reference evidence="9 10" key="1">
    <citation type="journal article" date="2004" name="Mol. Plant Microbe Interact.">
        <title>The genome sequence of the Gram-positive sugarcane pathogen Leifsonia xyli subsp. xyli.</title>
        <authorList>
            <person name="Monteiro-Vitorello C.B."/>
            <person name="Camargo L.E.A."/>
            <person name="Van Sluys M.A."/>
            <person name="Kitajima J.P."/>
            <person name="Truffi D."/>
            <person name="do Amaral A.M."/>
            <person name="Harakava R."/>
            <person name="de Oliveira J.C.F."/>
            <person name="Wood D."/>
            <person name="de Oliveira M.C."/>
            <person name="Miyaki C.Y."/>
            <person name="Takita M.A."/>
            <person name="da Silva A.C.R."/>
            <person name="Furlan L.R."/>
            <person name="Carraro D.M."/>
            <person name="Camarotte G."/>
            <person name="Almeida N.F. Jr."/>
            <person name="Carrer H."/>
            <person name="Coutinho L.L."/>
            <person name="El-Dorry H.A."/>
            <person name="Ferro M.I.T."/>
            <person name="Gagliardi P.R."/>
            <person name="Giglioti E."/>
            <person name="Goldman M.H.S."/>
            <person name="Goldman G.H."/>
            <person name="Kimura E.T."/>
            <person name="Ferro E.S."/>
            <person name="Kuramae E.E."/>
            <person name="Lemos E.G.M."/>
            <person name="Lemos M.V.F."/>
            <person name="Mauro S.M.Z."/>
            <person name="Machado M.A."/>
            <person name="Marino C.L."/>
            <person name="Menck C.F."/>
            <person name="Nunes L.R."/>
            <person name="Oliveira R.C."/>
            <person name="Pereira G.G."/>
            <person name="Siqueira W."/>
            <person name="de Souza A.A."/>
            <person name="Tsai S.M."/>
            <person name="Zanca A.S."/>
            <person name="Simpson A.J.G."/>
            <person name="Brumbley S.M."/>
            <person name="Setubal J.C."/>
        </authorList>
    </citation>
    <scope>NUCLEOTIDE SEQUENCE [LARGE SCALE GENOMIC DNA]</scope>
    <source>
        <strain evidence="9 10">CTCB07</strain>
    </source>
</reference>
<evidence type="ECO:0000256" key="1">
    <source>
        <dbReference type="ARBA" id="ARBA00007788"/>
    </source>
</evidence>
<dbReference type="InterPro" id="IPR050239">
    <property type="entry name" value="Sigma-70_RNA_pol_init_factors"/>
</dbReference>
<evidence type="ECO:0000256" key="6">
    <source>
        <dbReference type="RuleBase" id="RU362124"/>
    </source>
</evidence>
<dbReference type="PANTHER" id="PTHR30603:SF60">
    <property type="entry name" value="RNA POLYMERASE SIGMA FACTOR RPOD"/>
    <property type="match status" value="1"/>
</dbReference>
<dbReference type="Pfam" id="PF04542">
    <property type="entry name" value="Sigma70_r2"/>
    <property type="match status" value="1"/>
</dbReference>
<dbReference type="KEGG" id="lxx:Lxx15670"/>
<feature type="domain" description="RNA polymerase sigma-70" evidence="8">
    <location>
        <begin position="272"/>
        <end position="298"/>
    </location>
</feature>
<keyword evidence="4 6" id="KW-0238">DNA-binding</keyword>
<dbReference type="EMBL" id="AE016822">
    <property type="protein sequence ID" value="AAT89372.1"/>
    <property type="molecule type" value="Genomic_DNA"/>
</dbReference>
<dbReference type="InterPro" id="IPR013324">
    <property type="entry name" value="RNA_pol_sigma_r3/r4-like"/>
</dbReference>
<dbReference type="InterPro" id="IPR007624">
    <property type="entry name" value="RNA_pol_sigma70_r3"/>
</dbReference>
<dbReference type="Gene3D" id="1.10.10.10">
    <property type="entry name" value="Winged helix-like DNA-binding domain superfamily/Winged helix DNA-binding domain"/>
    <property type="match status" value="2"/>
</dbReference>
<dbReference type="InterPro" id="IPR009042">
    <property type="entry name" value="RNA_pol_sigma70_r1_2"/>
</dbReference>
<dbReference type="Gene3D" id="1.10.601.10">
    <property type="entry name" value="RNA Polymerase Primary Sigma Factor"/>
    <property type="match status" value="2"/>
</dbReference>
<dbReference type="PROSITE" id="PS00716">
    <property type="entry name" value="SIGMA70_2"/>
    <property type="match status" value="1"/>
</dbReference>
<dbReference type="STRING" id="281090.Lxx15670"/>
<dbReference type="Proteomes" id="UP000001306">
    <property type="component" value="Chromosome"/>
</dbReference>
<dbReference type="GO" id="GO:0016987">
    <property type="term" value="F:sigma factor activity"/>
    <property type="evidence" value="ECO:0007669"/>
    <property type="project" value="UniProtKB-KW"/>
</dbReference>
<dbReference type="SUPFAM" id="SSF88659">
    <property type="entry name" value="Sigma3 and sigma4 domains of RNA polymerase sigma factors"/>
    <property type="match status" value="2"/>
</dbReference>
<evidence type="ECO:0000259" key="8">
    <source>
        <dbReference type="PROSITE" id="PS00716"/>
    </source>
</evidence>
<comment type="similarity">
    <text evidence="1 6">Belongs to the sigma-70 factor family.</text>
</comment>
<dbReference type="Pfam" id="PF04539">
    <property type="entry name" value="Sigma70_r3"/>
    <property type="match status" value="1"/>
</dbReference>
<dbReference type="FunFam" id="1.10.601.10:FF:000001">
    <property type="entry name" value="RNA polymerase sigma factor SigA"/>
    <property type="match status" value="1"/>
</dbReference>
<gene>
    <name evidence="9" type="ordered locus">Lxx15670</name>
</gene>
<dbReference type="InterPro" id="IPR036388">
    <property type="entry name" value="WH-like_DNA-bd_sf"/>
</dbReference>
<dbReference type="Pfam" id="PF00140">
    <property type="entry name" value="Sigma70_r1_2"/>
    <property type="match status" value="1"/>
</dbReference>
<dbReference type="PANTHER" id="PTHR30603">
    <property type="entry name" value="RNA POLYMERASE SIGMA FACTOR RPO"/>
    <property type="match status" value="1"/>
</dbReference>
<keyword evidence="10" id="KW-1185">Reference proteome</keyword>
<dbReference type="GO" id="GO:0006352">
    <property type="term" value="P:DNA-templated transcription initiation"/>
    <property type="evidence" value="ECO:0007669"/>
    <property type="project" value="InterPro"/>
</dbReference>
<evidence type="ECO:0000256" key="5">
    <source>
        <dbReference type="ARBA" id="ARBA00023163"/>
    </source>
</evidence>
<protein>
    <recommendedName>
        <fullName evidence="6">RNA polymerase sigma factor</fullName>
    </recommendedName>
</protein>
<dbReference type="PROSITE" id="PS00715">
    <property type="entry name" value="SIGMA70_1"/>
    <property type="match status" value="1"/>
</dbReference>
<evidence type="ECO:0000313" key="10">
    <source>
        <dbReference type="Proteomes" id="UP000001306"/>
    </source>
</evidence>
<dbReference type="AlphaFoldDB" id="Q6AE24"/>
<dbReference type="GO" id="GO:0003677">
    <property type="term" value="F:DNA binding"/>
    <property type="evidence" value="ECO:0007669"/>
    <property type="project" value="UniProtKB-KW"/>
</dbReference>
<organism evidence="9 10">
    <name type="scientific">Leifsonia xyli subsp. xyli (strain CTCB07)</name>
    <dbReference type="NCBI Taxonomy" id="281090"/>
    <lineage>
        <taxon>Bacteria</taxon>
        <taxon>Bacillati</taxon>
        <taxon>Actinomycetota</taxon>
        <taxon>Actinomycetes</taxon>
        <taxon>Micrococcales</taxon>
        <taxon>Microbacteriaceae</taxon>
        <taxon>Leifsonia</taxon>
    </lineage>
</organism>
<evidence type="ECO:0000259" key="7">
    <source>
        <dbReference type="PROSITE" id="PS00715"/>
    </source>
</evidence>
<evidence type="ECO:0000313" key="9">
    <source>
        <dbReference type="EMBL" id="AAT89372.1"/>
    </source>
</evidence>
<sequence>MRGDTMTVLEVTNDPVRDYLNSIGRTWLLTAEDEVSLAKRIEVGVLAGERLATRPGLSPREKRELHVLSDDGKRAFERFIEANLRLVVSIAKRYAGRGLAVMDLIQEGNLGLVRAVEKFDYRTGNKFSTYATWWIRQSILRGIADTARVIRIPVHTVEKIDKLDRIRRDLGGELGRTPTLEEIADAASLTPAEVHKLQMSDSETVSLAVPVGENEGAELGDLIEDGDAPGPSERVEVEFRHRDLEERLRELPLRDAKVVRMRFGLDGRKPMTLDEVGAVYGITRERVRQLETRSLKRLRSPELLEYLR</sequence>
<dbReference type="InterPro" id="IPR014284">
    <property type="entry name" value="RNA_pol_sigma-70_dom"/>
</dbReference>
<evidence type="ECO:0000256" key="4">
    <source>
        <dbReference type="ARBA" id="ARBA00023125"/>
    </source>
</evidence>
<evidence type="ECO:0000256" key="2">
    <source>
        <dbReference type="ARBA" id="ARBA00023015"/>
    </source>
</evidence>
<dbReference type="NCBIfam" id="TIGR02937">
    <property type="entry name" value="sigma70-ECF"/>
    <property type="match status" value="1"/>
</dbReference>
<keyword evidence="2 6" id="KW-0805">Transcription regulation</keyword>
<keyword evidence="5 6" id="KW-0804">Transcription</keyword>
<comment type="function">
    <text evidence="6">Sigma factors are initiation factors that promote the attachment of RNA polymerase to specific initiation sites and are then released.</text>
</comment>
<proteinExistence type="inferred from homology"/>
<dbReference type="InterPro" id="IPR007630">
    <property type="entry name" value="RNA_pol_sigma70_r4"/>
</dbReference>